<dbReference type="PANTHER" id="PTHR31973">
    <property type="entry name" value="POLYPROTEIN, PUTATIVE-RELATED"/>
    <property type="match status" value="1"/>
</dbReference>
<sequence>MVCCDVVENYISESFNAAIIEAQKKPIITMLEEIRLYVMERMYNQKLMRQKWDLEIRPSIRNRIEKMKEQQRCWDVVQSGKQEYEQLSGIPCVHAIVAIFYLNGNVKDYVAVWFKTSVFESFYRYPVKPINGANMWPDVQYDPILPPRRKRMPGRLKVNRRKCPTDNE</sequence>
<keyword evidence="2" id="KW-1185">Reference proteome</keyword>
<dbReference type="EMBL" id="NBSK02000008">
    <property type="protein sequence ID" value="KAJ0193822.1"/>
    <property type="molecule type" value="Genomic_DNA"/>
</dbReference>
<dbReference type="Proteomes" id="UP000235145">
    <property type="component" value="Unassembled WGS sequence"/>
</dbReference>
<evidence type="ECO:0000313" key="2">
    <source>
        <dbReference type="Proteomes" id="UP000235145"/>
    </source>
</evidence>
<accession>A0A9R1UTQ4</accession>
<reference evidence="1 2" key="1">
    <citation type="journal article" date="2017" name="Nat. Commun.">
        <title>Genome assembly with in vitro proximity ligation data and whole-genome triplication in lettuce.</title>
        <authorList>
            <person name="Reyes-Chin-Wo S."/>
            <person name="Wang Z."/>
            <person name="Yang X."/>
            <person name="Kozik A."/>
            <person name="Arikit S."/>
            <person name="Song C."/>
            <person name="Xia L."/>
            <person name="Froenicke L."/>
            <person name="Lavelle D.O."/>
            <person name="Truco M.J."/>
            <person name="Xia R."/>
            <person name="Zhu S."/>
            <person name="Xu C."/>
            <person name="Xu H."/>
            <person name="Xu X."/>
            <person name="Cox K."/>
            <person name="Korf I."/>
            <person name="Meyers B.C."/>
            <person name="Michelmore R.W."/>
        </authorList>
    </citation>
    <scope>NUCLEOTIDE SEQUENCE [LARGE SCALE GENOMIC DNA]</scope>
    <source>
        <strain evidence="2">cv. Salinas</strain>
        <tissue evidence="1">Seedlings</tissue>
    </source>
</reference>
<comment type="caution">
    <text evidence="1">The sequence shown here is derived from an EMBL/GenBank/DDBJ whole genome shotgun (WGS) entry which is preliminary data.</text>
</comment>
<evidence type="ECO:0000313" key="1">
    <source>
        <dbReference type="EMBL" id="KAJ0193822.1"/>
    </source>
</evidence>
<name>A0A9R1UTQ4_LACSA</name>
<dbReference type="AlphaFoldDB" id="A0A9R1UTQ4"/>
<proteinExistence type="predicted"/>
<protein>
    <recommendedName>
        <fullName evidence="3">Zinc finger PMZ-type domain-containing protein</fullName>
    </recommendedName>
</protein>
<dbReference type="PANTHER" id="PTHR31973:SF189">
    <property type="entry name" value="TRANSPOSASE, MUDR, PLANT, MULE TRANSPOSASE DOMAIN PROTEIN-RELATED"/>
    <property type="match status" value="1"/>
</dbReference>
<evidence type="ECO:0008006" key="3">
    <source>
        <dbReference type="Google" id="ProtNLM"/>
    </source>
</evidence>
<organism evidence="1 2">
    <name type="scientific">Lactuca sativa</name>
    <name type="common">Garden lettuce</name>
    <dbReference type="NCBI Taxonomy" id="4236"/>
    <lineage>
        <taxon>Eukaryota</taxon>
        <taxon>Viridiplantae</taxon>
        <taxon>Streptophyta</taxon>
        <taxon>Embryophyta</taxon>
        <taxon>Tracheophyta</taxon>
        <taxon>Spermatophyta</taxon>
        <taxon>Magnoliopsida</taxon>
        <taxon>eudicotyledons</taxon>
        <taxon>Gunneridae</taxon>
        <taxon>Pentapetalae</taxon>
        <taxon>asterids</taxon>
        <taxon>campanulids</taxon>
        <taxon>Asterales</taxon>
        <taxon>Asteraceae</taxon>
        <taxon>Cichorioideae</taxon>
        <taxon>Cichorieae</taxon>
        <taxon>Lactucinae</taxon>
        <taxon>Lactuca</taxon>
    </lineage>
</organism>
<gene>
    <name evidence="1" type="ORF">LSAT_V11C800417780</name>
</gene>